<keyword evidence="3 6" id="KW-0067">ATP-binding</keyword>
<feature type="coiled-coil region" evidence="7">
    <location>
        <begin position="418"/>
        <end position="475"/>
    </location>
</feature>
<dbReference type="InterPro" id="IPR036628">
    <property type="entry name" value="Clp_N_dom_sf"/>
</dbReference>
<protein>
    <submittedName>
        <fullName evidence="10">ATP-dependent Clp protease ATP-binding subunit ClpC</fullName>
    </submittedName>
</protein>
<evidence type="ECO:0000256" key="2">
    <source>
        <dbReference type="ARBA" id="ARBA00022741"/>
    </source>
</evidence>
<gene>
    <name evidence="10" type="primary">clpC_1</name>
    <name evidence="10" type="ORF">SAMEA3545359_01133</name>
</gene>
<dbReference type="SUPFAM" id="SSF52540">
    <property type="entry name" value="P-loop containing nucleoside triphosphate hydrolases"/>
    <property type="match status" value="2"/>
</dbReference>
<dbReference type="InterPro" id="IPR001270">
    <property type="entry name" value="ClpA/B"/>
</dbReference>
<dbReference type="GO" id="GO:0016887">
    <property type="term" value="F:ATP hydrolysis activity"/>
    <property type="evidence" value="ECO:0007669"/>
    <property type="project" value="InterPro"/>
</dbReference>
<dbReference type="Pfam" id="PF02861">
    <property type="entry name" value="Clp_N"/>
    <property type="match status" value="1"/>
</dbReference>
<accession>A0A1C6HYU2</accession>
<dbReference type="PRINTS" id="PR00300">
    <property type="entry name" value="CLPPROTEASEA"/>
</dbReference>
<keyword evidence="2 6" id="KW-0547">Nucleotide-binding</keyword>
<dbReference type="InterPro" id="IPR003593">
    <property type="entry name" value="AAA+_ATPase"/>
</dbReference>
<dbReference type="SUPFAM" id="SSF81923">
    <property type="entry name" value="Double Clp-N motif"/>
    <property type="match status" value="1"/>
</dbReference>
<organism evidence="10">
    <name type="scientific">uncultured Anaerotruncus sp</name>
    <dbReference type="NCBI Taxonomy" id="905011"/>
    <lineage>
        <taxon>Bacteria</taxon>
        <taxon>Bacillati</taxon>
        <taxon>Bacillota</taxon>
        <taxon>Clostridia</taxon>
        <taxon>Eubacteriales</taxon>
        <taxon>Oscillospiraceae</taxon>
        <taxon>Anaerotruncus</taxon>
        <taxon>environmental samples</taxon>
    </lineage>
</organism>
<name>A0A1C6HYU2_9FIRM</name>
<dbReference type="InterPro" id="IPR003959">
    <property type="entry name" value="ATPase_AAA_core"/>
</dbReference>
<dbReference type="PROSITE" id="PS00871">
    <property type="entry name" value="CLPAB_2"/>
    <property type="match status" value="1"/>
</dbReference>
<dbReference type="GO" id="GO:0005737">
    <property type="term" value="C:cytoplasm"/>
    <property type="evidence" value="ECO:0007669"/>
    <property type="project" value="TreeGrafter"/>
</dbReference>
<keyword evidence="4 6" id="KW-0143">Chaperone</keyword>
<dbReference type="GO" id="GO:0034605">
    <property type="term" value="P:cellular response to heat"/>
    <property type="evidence" value="ECO:0007669"/>
    <property type="project" value="TreeGrafter"/>
</dbReference>
<keyword evidence="10" id="KW-0645">Protease</keyword>
<dbReference type="Pfam" id="PF17871">
    <property type="entry name" value="AAA_lid_9"/>
    <property type="match status" value="1"/>
</dbReference>
<dbReference type="InterPro" id="IPR001943">
    <property type="entry name" value="UVR_dom"/>
</dbReference>
<dbReference type="AlphaFoldDB" id="A0A1C6HYU2"/>
<dbReference type="FunFam" id="3.40.50.300:FF:000010">
    <property type="entry name" value="Chaperone clpB 1, putative"/>
    <property type="match status" value="1"/>
</dbReference>
<dbReference type="CDD" id="cd00009">
    <property type="entry name" value="AAA"/>
    <property type="match status" value="1"/>
</dbReference>
<dbReference type="CDD" id="cd19499">
    <property type="entry name" value="RecA-like_ClpB_Hsp104-like"/>
    <property type="match status" value="1"/>
</dbReference>
<dbReference type="SMART" id="SM01086">
    <property type="entry name" value="ClpB_D2-small"/>
    <property type="match status" value="1"/>
</dbReference>
<dbReference type="Gene3D" id="4.10.860.10">
    <property type="entry name" value="UVR domain"/>
    <property type="match status" value="1"/>
</dbReference>
<dbReference type="GO" id="GO:0005524">
    <property type="term" value="F:ATP binding"/>
    <property type="evidence" value="ECO:0007669"/>
    <property type="project" value="UniProtKB-KW"/>
</dbReference>
<sequence length="828" mass="91616">MYAFRGFTEKANQALNMAIEIAQVLGHTYIGSEHILAGLLKEGSGVAGQVLSQSDITYSDLEQKIVETVGRGIHSSVGPADFTPRVKRILELSILQARKLGHNYVGTEHILLALLSERDSVAVRLLEQFGVDTERVYDDCVEAVSSDTAPAAGEQSGAASGKGGTATLDKYGKDLTRQAKEGLLDPVIGRSQEIERVCQILSRRTKNNPVLIGEPGVGKTAVVEGLAQKITAGEVPETLKGKKLITLDLTGMLAGTKYRGDFEERLKNAITELTASKNTILFIDELHTIMGAGAAEGAVDAANILKPSLARGEIQVIGATTLNEYRKYIEKDAALERRFQPVMVDEPSKEDSIEILKGLRDKYEAHHKIKITDEAIRAAVDLSARYITDRFLPDKAIDLVDEACSKVRLHTYTAPKDLHDLEEQLGALAAEKEAAVNAQDFERAATIRDRERELREKLDQEKNQWKSQNTQKADQIGAEDIAQVVSLWTKVPVSQLTKAESQRLLDMERILKERVVGQDEAVAVISKAIRRGRAGLKDPRRPIGSFIFLGPTGVGKTELTKAVAQALFGDENAMIRLDMSEYMEKHTVSKLIGSPPGYVGFEEGGQLTEKIRRNPYSVVLFDEIEKAHPDVFNMLLQIMEDGQLTDSQGRRVDFKNCVIIMTSNVGARQITQHKKSLGFAPDAGDVDGLESGVKERVMEELKQAFRPEFLNRVDDIVVFNKLSRQDIEKIADGMLRDLAARLQTMEITMSWQPEVTAQLASVGFDPVYGARPLRRAIIAHIEDMLSEALLAGELDRGDMIVLEYTDKFSYHKVHEQEQEQEHTPAQED</sequence>
<dbReference type="GO" id="GO:0008233">
    <property type="term" value="F:peptidase activity"/>
    <property type="evidence" value="ECO:0007669"/>
    <property type="project" value="UniProtKB-KW"/>
</dbReference>
<evidence type="ECO:0000256" key="6">
    <source>
        <dbReference type="RuleBase" id="RU004432"/>
    </source>
</evidence>
<evidence type="ECO:0000256" key="7">
    <source>
        <dbReference type="SAM" id="Coils"/>
    </source>
</evidence>
<dbReference type="FunFam" id="3.40.50.300:FF:000025">
    <property type="entry name" value="ATP-dependent Clp protease subunit"/>
    <property type="match status" value="1"/>
</dbReference>
<reference evidence="10" key="1">
    <citation type="submission" date="2015-09" db="EMBL/GenBank/DDBJ databases">
        <authorList>
            <consortium name="Pathogen Informatics"/>
        </authorList>
    </citation>
    <scope>NUCLEOTIDE SEQUENCE</scope>
    <source>
        <strain evidence="10">2789STDY5834896</strain>
    </source>
</reference>
<dbReference type="InterPro" id="IPR004176">
    <property type="entry name" value="Clp_R_N"/>
</dbReference>
<evidence type="ECO:0000256" key="3">
    <source>
        <dbReference type="ARBA" id="ARBA00022840"/>
    </source>
</evidence>
<dbReference type="Gene3D" id="1.10.1780.10">
    <property type="entry name" value="Clp, N-terminal domain"/>
    <property type="match status" value="1"/>
</dbReference>
<feature type="domain" description="Clp R" evidence="9">
    <location>
        <begin position="4"/>
        <end position="147"/>
    </location>
</feature>
<dbReference type="GO" id="GO:0006508">
    <property type="term" value="P:proteolysis"/>
    <property type="evidence" value="ECO:0007669"/>
    <property type="project" value="UniProtKB-KW"/>
</dbReference>
<dbReference type="EMBL" id="FMHG01000001">
    <property type="protein sequence ID" value="SCJ62867.1"/>
    <property type="molecule type" value="Genomic_DNA"/>
</dbReference>
<keyword evidence="10" id="KW-0378">Hydrolase</keyword>
<evidence type="ECO:0000259" key="8">
    <source>
        <dbReference type="PROSITE" id="PS50151"/>
    </source>
</evidence>
<evidence type="ECO:0000313" key="10">
    <source>
        <dbReference type="EMBL" id="SCJ62867.1"/>
    </source>
</evidence>
<dbReference type="PROSITE" id="PS00870">
    <property type="entry name" value="CLPAB_1"/>
    <property type="match status" value="1"/>
</dbReference>
<proteinExistence type="inferred from homology"/>
<dbReference type="SMART" id="SM00382">
    <property type="entry name" value="AAA"/>
    <property type="match status" value="2"/>
</dbReference>
<dbReference type="Pfam" id="PF00004">
    <property type="entry name" value="AAA"/>
    <property type="match status" value="1"/>
</dbReference>
<dbReference type="InterPro" id="IPR027417">
    <property type="entry name" value="P-loop_NTPase"/>
</dbReference>
<evidence type="ECO:0000259" key="9">
    <source>
        <dbReference type="PROSITE" id="PS51903"/>
    </source>
</evidence>
<feature type="domain" description="UVR" evidence="8">
    <location>
        <begin position="422"/>
        <end position="457"/>
    </location>
</feature>
<evidence type="ECO:0000256" key="1">
    <source>
        <dbReference type="ARBA" id="ARBA00022737"/>
    </source>
</evidence>
<keyword evidence="1 5" id="KW-0677">Repeat</keyword>
<dbReference type="PANTHER" id="PTHR11638">
    <property type="entry name" value="ATP-DEPENDENT CLP PROTEASE"/>
    <property type="match status" value="1"/>
</dbReference>
<dbReference type="PROSITE" id="PS50151">
    <property type="entry name" value="UVR"/>
    <property type="match status" value="1"/>
</dbReference>
<dbReference type="InterPro" id="IPR041546">
    <property type="entry name" value="ClpA/ClpB_AAA_lid"/>
</dbReference>
<dbReference type="PROSITE" id="PS51903">
    <property type="entry name" value="CLP_R"/>
    <property type="match status" value="1"/>
</dbReference>
<dbReference type="InterPro" id="IPR050130">
    <property type="entry name" value="ClpA_ClpB"/>
</dbReference>
<dbReference type="InterPro" id="IPR028299">
    <property type="entry name" value="ClpA/B_CS2"/>
</dbReference>
<dbReference type="Pfam" id="PF10431">
    <property type="entry name" value="ClpB_D2-small"/>
    <property type="match status" value="1"/>
</dbReference>
<comment type="similarity">
    <text evidence="6">Belongs to the ClpA/ClpB family.</text>
</comment>
<keyword evidence="7" id="KW-0175">Coiled coil</keyword>
<dbReference type="InterPro" id="IPR018368">
    <property type="entry name" value="ClpA/B_CS1"/>
</dbReference>
<evidence type="ECO:0000256" key="5">
    <source>
        <dbReference type="PROSITE-ProRule" id="PRU01251"/>
    </source>
</evidence>
<dbReference type="Gene3D" id="1.10.8.60">
    <property type="match status" value="2"/>
</dbReference>
<dbReference type="InterPro" id="IPR019489">
    <property type="entry name" value="Clp_ATPase_C"/>
</dbReference>
<evidence type="ECO:0000256" key="4">
    <source>
        <dbReference type="ARBA" id="ARBA00023186"/>
    </source>
</evidence>
<dbReference type="PANTHER" id="PTHR11638:SF155">
    <property type="entry name" value="CHAPERONE PROTEIN CLPC1, CHLOROPLASTIC-LIKE"/>
    <property type="match status" value="1"/>
</dbReference>
<dbReference type="Pfam" id="PF07724">
    <property type="entry name" value="AAA_2"/>
    <property type="match status" value="1"/>
</dbReference>
<dbReference type="Gene3D" id="3.40.50.300">
    <property type="entry name" value="P-loop containing nucleotide triphosphate hydrolases"/>
    <property type="match status" value="2"/>
</dbReference>